<evidence type="ECO:0000256" key="3">
    <source>
        <dbReference type="ARBA" id="ARBA00023295"/>
    </source>
</evidence>
<gene>
    <name evidence="6" type="ORF">WJX73_003422</name>
</gene>
<sequence length="490" mass="55899">MNGGESDYEMVDLDRPNGDGADTDKAVTSGSAADDWQFMVGVAISVYQNSGGPNNQWERFEHEKKWFGRPTIAGGAVCGLAADFWDRYEEDIQRAADLNSNCFRLSLEWCRLEPEQGKFDVQAVQRYHDILDCLIRHRMQPVITLHHFVHPTWFEDLGAFTQAENTQHFVNFATKAFKEYGSKVHAWATFNEPNVMMFCGWIYGAFPPAKLANFSAGGKHLLNQLRAHTAVYHAIKALPGGDKARIGLVHNWLRYEPLSKDGFSAVYVKPLCSWMESVWANQLIIEYFTTGKFHFPVPFGSAIHAQEDRVPPTDWIGINYYGRVAINWKCQPSCHPGETMTDMPYPLYAPGLYDGIKALSEIGKPIYITETGIANEKEDLKPQFFETYFAQMERAVKDGYDLRGIMYWTLIDNFEWAEGWTIKFGLYAWAQGGSQERIMRKTTPMLADIYKGLPDKMRGHWDNRKMPTEQGRAPPDSLMNSRHPLVEKNS</sequence>
<dbReference type="PRINTS" id="PR00131">
    <property type="entry name" value="GLHYDRLASE1"/>
</dbReference>
<keyword evidence="2" id="KW-0378">Hydrolase</keyword>
<evidence type="ECO:0000313" key="7">
    <source>
        <dbReference type="Proteomes" id="UP001465755"/>
    </source>
</evidence>
<feature type="compositionally biased region" description="Acidic residues" evidence="5">
    <location>
        <begin position="1"/>
        <end position="11"/>
    </location>
</feature>
<dbReference type="GO" id="GO:0005975">
    <property type="term" value="P:carbohydrate metabolic process"/>
    <property type="evidence" value="ECO:0007669"/>
    <property type="project" value="InterPro"/>
</dbReference>
<feature type="compositionally biased region" description="Basic and acidic residues" evidence="5">
    <location>
        <begin position="458"/>
        <end position="467"/>
    </location>
</feature>
<dbReference type="SUPFAM" id="SSF51445">
    <property type="entry name" value="(Trans)glycosidases"/>
    <property type="match status" value="1"/>
</dbReference>
<protein>
    <recommendedName>
        <fullName evidence="8">Beta-glucosidase</fullName>
    </recommendedName>
</protein>
<evidence type="ECO:0008006" key="8">
    <source>
        <dbReference type="Google" id="ProtNLM"/>
    </source>
</evidence>
<evidence type="ECO:0000256" key="1">
    <source>
        <dbReference type="ARBA" id="ARBA00010838"/>
    </source>
</evidence>
<evidence type="ECO:0000313" key="6">
    <source>
        <dbReference type="EMBL" id="KAK9811112.1"/>
    </source>
</evidence>
<feature type="region of interest" description="Disordered" evidence="5">
    <location>
        <begin position="1"/>
        <end position="28"/>
    </location>
</feature>
<accession>A0AAW1PQT4</accession>
<proteinExistence type="inferred from homology"/>
<organism evidence="6 7">
    <name type="scientific">Symbiochloris irregularis</name>
    <dbReference type="NCBI Taxonomy" id="706552"/>
    <lineage>
        <taxon>Eukaryota</taxon>
        <taxon>Viridiplantae</taxon>
        <taxon>Chlorophyta</taxon>
        <taxon>core chlorophytes</taxon>
        <taxon>Trebouxiophyceae</taxon>
        <taxon>Trebouxiales</taxon>
        <taxon>Trebouxiaceae</taxon>
        <taxon>Symbiochloris</taxon>
    </lineage>
</organism>
<dbReference type="PANTHER" id="PTHR10353:SF36">
    <property type="entry name" value="LP05116P"/>
    <property type="match status" value="1"/>
</dbReference>
<evidence type="ECO:0000256" key="4">
    <source>
        <dbReference type="RuleBase" id="RU003690"/>
    </source>
</evidence>
<dbReference type="InterPro" id="IPR017853">
    <property type="entry name" value="GH"/>
</dbReference>
<dbReference type="EMBL" id="JALJOQ010000011">
    <property type="protein sequence ID" value="KAK9811112.1"/>
    <property type="molecule type" value="Genomic_DNA"/>
</dbReference>
<dbReference type="Gene3D" id="3.20.20.80">
    <property type="entry name" value="Glycosidases"/>
    <property type="match status" value="1"/>
</dbReference>
<comment type="similarity">
    <text evidence="1 4">Belongs to the glycosyl hydrolase 1 family.</text>
</comment>
<dbReference type="GO" id="GO:0008422">
    <property type="term" value="F:beta-glucosidase activity"/>
    <property type="evidence" value="ECO:0007669"/>
    <property type="project" value="TreeGrafter"/>
</dbReference>
<name>A0AAW1PQT4_9CHLO</name>
<dbReference type="Pfam" id="PF00232">
    <property type="entry name" value="Glyco_hydro_1"/>
    <property type="match status" value="1"/>
</dbReference>
<evidence type="ECO:0000256" key="5">
    <source>
        <dbReference type="SAM" id="MobiDB-lite"/>
    </source>
</evidence>
<reference evidence="6 7" key="1">
    <citation type="journal article" date="2024" name="Nat. Commun.">
        <title>Phylogenomics reveals the evolutionary origins of lichenization in chlorophyte algae.</title>
        <authorList>
            <person name="Puginier C."/>
            <person name="Libourel C."/>
            <person name="Otte J."/>
            <person name="Skaloud P."/>
            <person name="Haon M."/>
            <person name="Grisel S."/>
            <person name="Petersen M."/>
            <person name="Berrin J.G."/>
            <person name="Delaux P.M."/>
            <person name="Dal Grande F."/>
            <person name="Keller J."/>
        </authorList>
    </citation>
    <scope>NUCLEOTIDE SEQUENCE [LARGE SCALE GENOMIC DNA]</scope>
    <source>
        <strain evidence="6 7">SAG 2036</strain>
    </source>
</reference>
<dbReference type="PANTHER" id="PTHR10353">
    <property type="entry name" value="GLYCOSYL HYDROLASE"/>
    <property type="match status" value="1"/>
</dbReference>
<evidence type="ECO:0000256" key="2">
    <source>
        <dbReference type="ARBA" id="ARBA00022801"/>
    </source>
</evidence>
<feature type="compositionally biased region" description="Basic and acidic residues" evidence="5">
    <location>
        <begin position="12"/>
        <end position="25"/>
    </location>
</feature>
<keyword evidence="7" id="KW-1185">Reference proteome</keyword>
<keyword evidence="3" id="KW-0326">Glycosidase</keyword>
<feature type="region of interest" description="Disordered" evidence="5">
    <location>
        <begin position="458"/>
        <end position="490"/>
    </location>
</feature>
<dbReference type="AlphaFoldDB" id="A0AAW1PQT4"/>
<dbReference type="InterPro" id="IPR001360">
    <property type="entry name" value="Glyco_hydro_1"/>
</dbReference>
<dbReference type="Proteomes" id="UP001465755">
    <property type="component" value="Unassembled WGS sequence"/>
</dbReference>
<comment type="caution">
    <text evidence="6">The sequence shown here is derived from an EMBL/GenBank/DDBJ whole genome shotgun (WGS) entry which is preliminary data.</text>
</comment>